<evidence type="ECO:0000313" key="2">
    <source>
        <dbReference type="EMBL" id="ANI82420.1"/>
    </source>
</evidence>
<name>A0AA94KQI3_9ENTR</name>
<dbReference type="EMBL" id="CP014007">
    <property type="protein sequence ID" value="ANI82420.1"/>
    <property type="molecule type" value="Genomic_DNA"/>
</dbReference>
<feature type="chain" id="PRO_5041639745" description="Lipoprotein" evidence="1">
    <location>
        <begin position="21"/>
        <end position="104"/>
    </location>
</feature>
<feature type="signal peptide" evidence="1">
    <location>
        <begin position="1"/>
        <end position="20"/>
    </location>
</feature>
<dbReference type="PROSITE" id="PS51257">
    <property type="entry name" value="PROKAR_LIPOPROTEIN"/>
    <property type="match status" value="1"/>
</dbReference>
<proteinExistence type="predicted"/>
<keyword evidence="4" id="KW-1185">Reference proteome</keyword>
<dbReference type="KEGG" id="kor:AWR26_09745"/>
<evidence type="ECO:0000313" key="5">
    <source>
        <dbReference type="Proteomes" id="UP000182314"/>
    </source>
</evidence>
<evidence type="ECO:0000256" key="1">
    <source>
        <dbReference type="SAM" id="SignalP"/>
    </source>
</evidence>
<reference evidence="2 4" key="2">
    <citation type="submission" date="2021-03" db="EMBL/GenBank/DDBJ databases">
        <authorList>
            <person name="Li Y."/>
            <person name="Li S."/>
            <person name="Chen M."/>
            <person name="Peng G."/>
            <person name="Tan Z."/>
            <person name="An Q."/>
        </authorList>
    </citation>
    <scope>NUCLEOTIDE SEQUENCE [LARGE SCALE GENOMIC DNA]</scope>
    <source>
        <strain evidence="2 4">Ola 51</strain>
    </source>
</reference>
<dbReference type="RefSeq" id="WP_064565463.1">
    <property type="nucleotide sequence ID" value="NZ_CP014007.2"/>
</dbReference>
<organism evidence="3 5">
    <name type="scientific">Kosakonia oryzae</name>
    <dbReference type="NCBI Taxonomy" id="497725"/>
    <lineage>
        <taxon>Bacteria</taxon>
        <taxon>Pseudomonadati</taxon>
        <taxon>Pseudomonadota</taxon>
        <taxon>Gammaproteobacteria</taxon>
        <taxon>Enterobacterales</taxon>
        <taxon>Enterobacteriaceae</taxon>
        <taxon>Kosakonia</taxon>
    </lineage>
</organism>
<dbReference type="Proteomes" id="UP000182314">
    <property type="component" value="Unassembled WGS sequence"/>
</dbReference>
<accession>A0AA94KQI3</accession>
<keyword evidence="1" id="KW-0732">Signal</keyword>
<evidence type="ECO:0000313" key="3">
    <source>
        <dbReference type="EMBL" id="SFC57486.1"/>
    </source>
</evidence>
<reference evidence="3 5" key="1">
    <citation type="submission" date="2016-10" db="EMBL/GenBank/DDBJ databases">
        <authorList>
            <person name="Varghese N."/>
            <person name="Submissions S."/>
        </authorList>
    </citation>
    <scope>NUCLEOTIDE SEQUENCE [LARGE SCALE GENOMIC DNA]</scope>
    <source>
        <strain evidence="3 5">CGMCC 1.7012</strain>
    </source>
</reference>
<dbReference type="Proteomes" id="UP000078227">
    <property type="component" value="Chromosome"/>
</dbReference>
<sequence>MKKMVMVAIALAFVSGCATKQYPQAPAVTAEEASALDCKAITQEIAKTHSIQQEIENTGDFDGRTVLGVLGDFGIGNGMAKSEARKKVQARLNQLETLRTVKCQ</sequence>
<evidence type="ECO:0000313" key="4">
    <source>
        <dbReference type="Proteomes" id="UP000078227"/>
    </source>
</evidence>
<dbReference type="EMBL" id="FOKO01000003">
    <property type="protein sequence ID" value="SFC57486.1"/>
    <property type="molecule type" value="Genomic_DNA"/>
</dbReference>
<gene>
    <name evidence="2" type="ORF">AWR26_09745</name>
    <name evidence="3" type="ORF">SAMN05216286_2763</name>
</gene>
<protein>
    <recommendedName>
        <fullName evidence="6">Lipoprotein</fullName>
    </recommendedName>
</protein>
<dbReference type="AlphaFoldDB" id="A0AA94KQI3"/>
<evidence type="ECO:0008006" key="6">
    <source>
        <dbReference type="Google" id="ProtNLM"/>
    </source>
</evidence>